<comment type="subcellular location">
    <subcellularLocation>
        <location evidence="1">Cell inner membrane</location>
        <topology evidence="1">Multi-pass membrane protein</topology>
    </subcellularLocation>
</comment>
<dbReference type="PANTHER" id="PTHR34300:SF1">
    <property type="entry name" value="QUEUOSINE PRECURSOR TRANSPORTER"/>
    <property type="match status" value="1"/>
</dbReference>
<gene>
    <name evidence="2" type="ORF">SAMN05421508_107196</name>
</gene>
<proteinExistence type="inferred from homology"/>
<dbReference type="EMBL" id="OCNJ01000007">
    <property type="protein sequence ID" value="SOD98107.1"/>
    <property type="molecule type" value="Genomic_DNA"/>
</dbReference>
<dbReference type="GO" id="GO:0005886">
    <property type="term" value="C:plasma membrane"/>
    <property type="evidence" value="ECO:0007669"/>
    <property type="project" value="UniProtKB-SubCell"/>
</dbReference>
<reference evidence="2 3" key="1">
    <citation type="submission" date="2017-09" db="EMBL/GenBank/DDBJ databases">
        <authorList>
            <person name="Ehlers B."/>
            <person name="Leendertz F.H."/>
        </authorList>
    </citation>
    <scope>NUCLEOTIDE SEQUENCE [LARGE SCALE GENOMIC DNA]</scope>
    <source>
        <strain evidence="2 3">USBA 140</strain>
    </source>
</reference>
<dbReference type="PANTHER" id="PTHR34300">
    <property type="entry name" value="QUEUOSINE PRECURSOR TRANSPORTER-RELATED"/>
    <property type="match status" value="1"/>
</dbReference>
<comment type="function">
    <text evidence="1">Involved in the import of queuosine (Q) precursors, required for Q precursor salvage.</text>
</comment>
<feature type="transmembrane region" description="Helical" evidence="1">
    <location>
        <begin position="146"/>
        <end position="164"/>
    </location>
</feature>
<keyword evidence="1" id="KW-0813">Transport</keyword>
<dbReference type="GO" id="GO:0022857">
    <property type="term" value="F:transmembrane transporter activity"/>
    <property type="evidence" value="ECO:0007669"/>
    <property type="project" value="UniProtKB-UniRule"/>
</dbReference>
<protein>
    <recommendedName>
        <fullName evidence="1">Probable queuosine precursor transporter</fullName>
        <shortName evidence="1">Q precursor transporter</shortName>
    </recommendedName>
</protein>
<keyword evidence="1" id="KW-1133">Transmembrane helix</keyword>
<sequence length="174" mass="18706">MNRLILPVAAMAAVVVASNILVQYPINDWLTWGALTYPFAFLITDLTNRTWGPAAARRVVTVGFLIAVVMSAWLATPRIAAASGAAFLVAQLLDVTLFDRLRHLRVWWAAPLASSTVGSAVDTLIFFAGAFALTEVPWVSLAVGDYGVKLVLALAMLVPFRIAIRTVLAKPSQA</sequence>
<feature type="transmembrane region" description="Helical" evidence="1">
    <location>
        <begin position="55"/>
        <end position="73"/>
    </location>
</feature>
<dbReference type="OrthoDB" id="7065604at2"/>
<comment type="caution">
    <text evidence="1">Lacks conserved residue(s) required for the propagation of feature annotation.</text>
</comment>
<dbReference type="HAMAP" id="MF_02088">
    <property type="entry name" value="Q_prec_transport"/>
    <property type="match status" value="1"/>
</dbReference>
<name>A0A286GRC0_9PROT</name>
<keyword evidence="1" id="KW-0997">Cell inner membrane</keyword>
<keyword evidence="1" id="KW-0812">Transmembrane</keyword>
<organism evidence="2 3">
    <name type="scientific">Caenispirillum bisanense</name>
    <dbReference type="NCBI Taxonomy" id="414052"/>
    <lineage>
        <taxon>Bacteria</taxon>
        <taxon>Pseudomonadati</taxon>
        <taxon>Pseudomonadota</taxon>
        <taxon>Alphaproteobacteria</taxon>
        <taxon>Rhodospirillales</taxon>
        <taxon>Novispirillaceae</taxon>
        <taxon>Caenispirillum</taxon>
    </lineage>
</organism>
<dbReference type="Proteomes" id="UP000219621">
    <property type="component" value="Unassembled WGS sequence"/>
</dbReference>
<keyword evidence="1" id="KW-1003">Cell membrane</keyword>
<evidence type="ECO:0000313" key="3">
    <source>
        <dbReference type="Proteomes" id="UP000219621"/>
    </source>
</evidence>
<dbReference type="AlphaFoldDB" id="A0A286GRC0"/>
<dbReference type="InterPro" id="IPR003744">
    <property type="entry name" value="YhhQ"/>
</dbReference>
<evidence type="ECO:0000313" key="2">
    <source>
        <dbReference type="EMBL" id="SOD98107.1"/>
    </source>
</evidence>
<feature type="transmembrane region" description="Helical" evidence="1">
    <location>
        <begin position="110"/>
        <end position="134"/>
    </location>
</feature>
<comment type="similarity">
    <text evidence="1">Belongs to the vitamin uptake transporter (VUT/ECF) (TC 2.A.88) family. Q precursor transporter subfamily.</text>
</comment>
<dbReference type="RefSeq" id="WP_097280293.1">
    <property type="nucleotide sequence ID" value="NZ_OCNJ01000007.1"/>
</dbReference>
<keyword evidence="3" id="KW-1185">Reference proteome</keyword>
<accession>A0A286GRC0</accession>
<evidence type="ECO:0000256" key="1">
    <source>
        <dbReference type="HAMAP-Rule" id="MF_02088"/>
    </source>
</evidence>
<dbReference type="NCBIfam" id="TIGR00697">
    <property type="entry name" value="queuosine precursor transporter"/>
    <property type="match status" value="1"/>
</dbReference>
<keyword evidence="1" id="KW-0472">Membrane</keyword>
<dbReference type="Pfam" id="PF02592">
    <property type="entry name" value="Vut_1"/>
    <property type="match status" value="2"/>
</dbReference>